<dbReference type="GO" id="GO:0006357">
    <property type="term" value="P:regulation of transcription by RNA polymerase II"/>
    <property type="evidence" value="ECO:0007669"/>
    <property type="project" value="TreeGrafter"/>
</dbReference>
<evidence type="ECO:0000256" key="7">
    <source>
        <dbReference type="ARBA" id="ARBA00023015"/>
    </source>
</evidence>
<reference evidence="14" key="2">
    <citation type="submission" date="2025-09" db="UniProtKB">
        <authorList>
            <consortium name="Ensembl"/>
        </authorList>
    </citation>
    <scope>IDENTIFICATION</scope>
</reference>
<dbReference type="Pfam" id="PF12874">
    <property type="entry name" value="zf-met"/>
    <property type="match status" value="2"/>
</dbReference>
<keyword evidence="9" id="KW-0804">Transcription</keyword>
<dbReference type="PANTHER" id="PTHR24390:SF79">
    <property type="entry name" value="ASPARAGINE-RICH ZINC FINGER PROTEIN AZF1"/>
    <property type="match status" value="1"/>
</dbReference>
<dbReference type="PROSITE" id="PS50157">
    <property type="entry name" value="ZINC_FINGER_C2H2_2"/>
    <property type="match status" value="7"/>
</dbReference>
<organism evidence="14 15">
    <name type="scientific">Neogobius melanostomus</name>
    <name type="common">round goby</name>
    <dbReference type="NCBI Taxonomy" id="47308"/>
    <lineage>
        <taxon>Eukaryota</taxon>
        <taxon>Metazoa</taxon>
        <taxon>Chordata</taxon>
        <taxon>Craniata</taxon>
        <taxon>Vertebrata</taxon>
        <taxon>Euteleostomi</taxon>
        <taxon>Actinopterygii</taxon>
        <taxon>Neopterygii</taxon>
        <taxon>Teleostei</taxon>
        <taxon>Neoteleostei</taxon>
        <taxon>Acanthomorphata</taxon>
        <taxon>Gobiaria</taxon>
        <taxon>Gobiiformes</taxon>
        <taxon>Gobioidei</taxon>
        <taxon>Gobiidae</taxon>
        <taxon>Benthophilinae</taxon>
        <taxon>Neogobiini</taxon>
        <taxon>Neogobius</taxon>
    </lineage>
</organism>
<keyword evidence="6" id="KW-0862">Zinc</keyword>
<evidence type="ECO:0000256" key="6">
    <source>
        <dbReference type="ARBA" id="ARBA00022833"/>
    </source>
</evidence>
<feature type="domain" description="C2H2-type" evidence="13">
    <location>
        <begin position="242"/>
        <end position="269"/>
    </location>
</feature>
<feature type="region of interest" description="Disordered" evidence="12">
    <location>
        <begin position="38"/>
        <end position="120"/>
    </location>
</feature>
<name>A0A8C6WF66_9GOBI</name>
<keyword evidence="3" id="KW-0479">Metal-binding</keyword>
<keyword evidence="7" id="KW-0805">Transcription regulation</keyword>
<evidence type="ECO:0000256" key="1">
    <source>
        <dbReference type="ARBA" id="ARBA00003767"/>
    </source>
</evidence>
<dbReference type="GO" id="GO:0005634">
    <property type="term" value="C:nucleus"/>
    <property type="evidence" value="ECO:0007669"/>
    <property type="project" value="UniProtKB-SubCell"/>
</dbReference>
<evidence type="ECO:0000256" key="5">
    <source>
        <dbReference type="ARBA" id="ARBA00022771"/>
    </source>
</evidence>
<feature type="domain" description="C2H2-type" evidence="13">
    <location>
        <begin position="298"/>
        <end position="325"/>
    </location>
</feature>
<feature type="compositionally biased region" description="Polar residues" evidence="12">
    <location>
        <begin position="38"/>
        <end position="48"/>
    </location>
</feature>
<feature type="domain" description="C2H2-type" evidence="13">
    <location>
        <begin position="214"/>
        <end position="241"/>
    </location>
</feature>
<dbReference type="FunFam" id="3.30.160.60:FF:001818">
    <property type="entry name" value="GDNF-inducible zinc finger protein 1 isoform X1"/>
    <property type="match status" value="1"/>
</dbReference>
<dbReference type="FunFam" id="3.30.160.60:FF:000097">
    <property type="entry name" value="Zinc finger protein"/>
    <property type="match status" value="1"/>
</dbReference>
<dbReference type="GO" id="GO:0000978">
    <property type="term" value="F:RNA polymerase II cis-regulatory region sequence-specific DNA binding"/>
    <property type="evidence" value="ECO:0007669"/>
    <property type="project" value="TreeGrafter"/>
</dbReference>
<evidence type="ECO:0000256" key="3">
    <source>
        <dbReference type="ARBA" id="ARBA00022723"/>
    </source>
</evidence>
<dbReference type="GO" id="GO:0008270">
    <property type="term" value="F:zinc ion binding"/>
    <property type="evidence" value="ECO:0007669"/>
    <property type="project" value="UniProtKB-KW"/>
</dbReference>
<comment type="subcellular location">
    <subcellularLocation>
        <location evidence="2">Nucleus</location>
    </subcellularLocation>
</comment>
<dbReference type="Gene3D" id="3.30.160.60">
    <property type="entry name" value="Classic Zinc Finger"/>
    <property type="match status" value="6"/>
</dbReference>
<dbReference type="SMART" id="SM00355">
    <property type="entry name" value="ZnF_C2H2"/>
    <property type="match status" value="7"/>
</dbReference>
<feature type="domain" description="C2H2-type" evidence="13">
    <location>
        <begin position="186"/>
        <end position="213"/>
    </location>
</feature>
<feature type="domain" description="C2H2-type" evidence="13">
    <location>
        <begin position="158"/>
        <end position="185"/>
    </location>
</feature>
<evidence type="ECO:0000256" key="4">
    <source>
        <dbReference type="ARBA" id="ARBA00022737"/>
    </source>
</evidence>
<keyword evidence="5 11" id="KW-0863">Zinc-finger</keyword>
<proteinExistence type="predicted"/>
<evidence type="ECO:0000256" key="10">
    <source>
        <dbReference type="ARBA" id="ARBA00023242"/>
    </source>
</evidence>
<dbReference type="Ensembl" id="ENSNMLT00000003306.1">
    <property type="protein sequence ID" value="ENSNMLP00000002870.1"/>
    <property type="gene ID" value="ENSNMLG00000002095.1"/>
</dbReference>
<evidence type="ECO:0000256" key="9">
    <source>
        <dbReference type="ARBA" id="ARBA00023163"/>
    </source>
</evidence>
<evidence type="ECO:0000259" key="13">
    <source>
        <dbReference type="PROSITE" id="PS50157"/>
    </source>
</evidence>
<comment type="function">
    <text evidence="1">May be involved in transcriptional regulation.</text>
</comment>
<sequence length="335" mass="38341">RDKMCKSSRCISTFERHWISFLLRYLGVFSSICSTSTSLENITSPRGRSNTDEEQTSSSMDHSENRSIEQSGGGRFQKSPQKSLQIHNLRSGRSQSAKSNTPANREQHKSPSVDPKEKGHTKKTFRCADCGGAFTFLSNLHRHMNSHVSACHPDRFPYSCTVCKKGLLSAKALETHMLGHARDKRPVCSECGHSFASQKSLNEHMRYHTGKYPLSCSVCNKGFMGRTALEEHMRSHTGERPFSCPECGEEFKLIAHYRNHMRIHSGEKPFSCPVCKRGFYRSTHVTSHMRVHRRQKPFNCKVCCKGFTRKERYRAHMKIHYVQEKYGVTSYGCFK</sequence>
<dbReference type="FunFam" id="3.30.160.60:FF:000624">
    <property type="entry name" value="zinc finger protein 697"/>
    <property type="match status" value="1"/>
</dbReference>
<dbReference type="Pfam" id="PF13912">
    <property type="entry name" value="zf-C2H2_6"/>
    <property type="match status" value="2"/>
</dbReference>
<dbReference type="FunFam" id="3.30.160.60:FF:000100">
    <property type="entry name" value="Zinc finger 45-like"/>
    <property type="match status" value="1"/>
</dbReference>
<dbReference type="PROSITE" id="PS00028">
    <property type="entry name" value="ZINC_FINGER_C2H2_1"/>
    <property type="match status" value="7"/>
</dbReference>
<protein>
    <recommendedName>
        <fullName evidence="13">C2H2-type domain-containing protein</fullName>
    </recommendedName>
</protein>
<keyword evidence="10" id="KW-0539">Nucleus</keyword>
<evidence type="ECO:0000256" key="8">
    <source>
        <dbReference type="ARBA" id="ARBA00023125"/>
    </source>
</evidence>
<evidence type="ECO:0000256" key="2">
    <source>
        <dbReference type="ARBA" id="ARBA00004123"/>
    </source>
</evidence>
<keyword evidence="8" id="KW-0238">DNA-binding</keyword>
<reference evidence="14" key="1">
    <citation type="submission" date="2025-08" db="UniProtKB">
        <authorList>
            <consortium name="Ensembl"/>
        </authorList>
    </citation>
    <scope>IDENTIFICATION</scope>
</reference>
<feature type="domain" description="C2H2-type" evidence="13">
    <location>
        <begin position="270"/>
        <end position="297"/>
    </location>
</feature>
<dbReference type="SUPFAM" id="SSF57667">
    <property type="entry name" value="beta-beta-alpha zinc fingers"/>
    <property type="match status" value="4"/>
</dbReference>
<feature type="compositionally biased region" description="Polar residues" evidence="12">
    <location>
        <begin position="78"/>
        <end position="104"/>
    </location>
</feature>
<evidence type="ECO:0000313" key="14">
    <source>
        <dbReference type="Ensembl" id="ENSNMLP00000002870.1"/>
    </source>
</evidence>
<evidence type="ECO:0000313" key="15">
    <source>
        <dbReference type="Proteomes" id="UP000694523"/>
    </source>
</evidence>
<evidence type="ECO:0000256" key="12">
    <source>
        <dbReference type="SAM" id="MobiDB-lite"/>
    </source>
</evidence>
<dbReference type="InterPro" id="IPR036236">
    <property type="entry name" value="Znf_C2H2_sf"/>
</dbReference>
<dbReference type="InterPro" id="IPR013087">
    <property type="entry name" value="Znf_C2H2_type"/>
</dbReference>
<dbReference type="GO" id="GO:0003700">
    <property type="term" value="F:DNA-binding transcription factor activity"/>
    <property type="evidence" value="ECO:0007669"/>
    <property type="project" value="TreeGrafter"/>
</dbReference>
<dbReference type="Pfam" id="PF00096">
    <property type="entry name" value="zf-C2H2"/>
    <property type="match status" value="3"/>
</dbReference>
<evidence type="ECO:0000256" key="11">
    <source>
        <dbReference type="PROSITE-ProRule" id="PRU00042"/>
    </source>
</evidence>
<keyword evidence="4" id="KW-0677">Repeat</keyword>
<dbReference type="Proteomes" id="UP000694523">
    <property type="component" value="Unplaced"/>
</dbReference>
<feature type="compositionally biased region" description="Basic and acidic residues" evidence="12">
    <location>
        <begin position="105"/>
        <end position="118"/>
    </location>
</feature>
<dbReference type="PANTHER" id="PTHR24390">
    <property type="entry name" value="ZINC FINGER PROTEIN"/>
    <property type="match status" value="1"/>
</dbReference>
<dbReference type="FunFam" id="3.30.160.60:FF:000145">
    <property type="entry name" value="Zinc finger protein 574"/>
    <property type="match status" value="1"/>
</dbReference>
<feature type="domain" description="C2H2-type" evidence="13">
    <location>
        <begin position="125"/>
        <end position="147"/>
    </location>
</feature>
<keyword evidence="15" id="KW-1185">Reference proteome</keyword>
<dbReference type="AlphaFoldDB" id="A0A8C6WF66"/>
<accession>A0A8C6WF66</accession>